<dbReference type="InterPro" id="IPR050090">
    <property type="entry name" value="Tyrosine_recombinase_XerCD"/>
</dbReference>
<comment type="caution">
    <text evidence="3">The sequence shown here is derived from an EMBL/GenBank/DDBJ whole genome shotgun (WGS) entry which is preliminary data.</text>
</comment>
<sequence>MSRPIFNSVFANHISTFLDFREKGGVKYMYPDFFHLKQLDAFFLQEEITDISFSKDQAIKWKQRSEDESVNAQYDRINSTKRFFEYLFIQGFPVVQLKDIKHPKSKFAPHIYTDEEIDKYFRALDTYESGKDRKHKIQLPVLFRIMLCCGTRITETIKIIKKDVDLELGILRLSETKNAKQRYVVMSDSLLSLMQSFADKTFYALSDNDYIFTSVRQRYLSASAVSGIHHKILQHAGIPNRGSGRYGKRVHDWRHTFAVRAFKQMIDSGADMYVALPILSVYLGHNNIYSTERYLRLTTSMYPYLKEKFEKNLDEIFER</sequence>
<dbReference type="AlphaFoldDB" id="A0A5M9GZF5"/>
<organism evidence="3 4">
    <name type="scientific">Arcticibacter tournemirensis</name>
    <dbReference type="NCBI Taxonomy" id="699437"/>
    <lineage>
        <taxon>Bacteria</taxon>
        <taxon>Pseudomonadati</taxon>
        <taxon>Bacteroidota</taxon>
        <taxon>Sphingobacteriia</taxon>
        <taxon>Sphingobacteriales</taxon>
        <taxon>Sphingobacteriaceae</taxon>
        <taxon>Arcticibacter</taxon>
    </lineage>
</organism>
<reference evidence="3 4" key="1">
    <citation type="submission" date="2019-09" db="EMBL/GenBank/DDBJ databases">
        <title>Pararcticibacter amylolyticus gen. nov., sp. nov., isolated from a rottenly hemp rope, and reclassification of Pedobacter tournemirensis as Pararcticibacter tournemirensis comb. nov.</title>
        <authorList>
            <person name="Cai Y."/>
        </authorList>
    </citation>
    <scope>NUCLEOTIDE SEQUENCE [LARGE SCALE GENOMIC DNA]</scope>
    <source>
        <strain evidence="3 4">TF5-37.2-LB10</strain>
    </source>
</reference>
<dbReference type="InterPro" id="IPR011010">
    <property type="entry name" value="DNA_brk_join_enz"/>
</dbReference>
<proteinExistence type="predicted"/>
<dbReference type="PANTHER" id="PTHR30349:SF64">
    <property type="entry name" value="PROPHAGE INTEGRASE INTD-RELATED"/>
    <property type="match status" value="1"/>
</dbReference>
<protein>
    <submittedName>
        <fullName evidence="3">Tyrosine-type recombinase/integrase</fullName>
    </submittedName>
</protein>
<dbReference type="EMBL" id="VWNE01000026">
    <property type="protein sequence ID" value="KAA8480073.1"/>
    <property type="molecule type" value="Genomic_DNA"/>
</dbReference>
<evidence type="ECO:0000259" key="2">
    <source>
        <dbReference type="PROSITE" id="PS51898"/>
    </source>
</evidence>
<dbReference type="RefSeq" id="WP_141814985.1">
    <property type="nucleotide sequence ID" value="NZ_VFPL01000001.1"/>
</dbReference>
<dbReference type="GO" id="GO:0003677">
    <property type="term" value="F:DNA binding"/>
    <property type="evidence" value="ECO:0007669"/>
    <property type="project" value="InterPro"/>
</dbReference>
<evidence type="ECO:0000256" key="1">
    <source>
        <dbReference type="ARBA" id="ARBA00023172"/>
    </source>
</evidence>
<dbReference type="PANTHER" id="PTHR30349">
    <property type="entry name" value="PHAGE INTEGRASE-RELATED"/>
    <property type="match status" value="1"/>
</dbReference>
<name>A0A5M9GZF5_9SPHI</name>
<accession>A0A5M9GZF5</accession>
<gene>
    <name evidence="3" type="ORF">F1649_15740</name>
</gene>
<dbReference type="PROSITE" id="PS51898">
    <property type="entry name" value="TYR_RECOMBINASE"/>
    <property type="match status" value="1"/>
</dbReference>
<dbReference type="Pfam" id="PF00589">
    <property type="entry name" value="Phage_integrase"/>
    <property type="match status" value="1"/>
</dbReference>
<dbReference type="Proteomes" id="UP000322918">
    <property type="component" value="Unassembled WGS sequence"/>
</dbReference>
<dbReference type="OrthoDB" id="9766545at2"/>
<evidence type="ECO:0000313" key="3">
    <source>
        <dbReference type="EMBL" id="KAA8480073.1"/>
    </source>
</evidence>
<keyword evidence="4" id="KW-1185">Reference proteome</keyword>
<evidence type="ECO:0000313" key="4">
    <source>
        <dbReference type="Proteomes" id="UP000322918"/>
    </source>
</evidence>
<dbReference type="GO" id="GO:0006310">
    <property type="term" value="P:DNA recombination"/>
    <property type="evidence" value="ECO:0007669"/>
    <property type="project" value="UniProtKB-KW"/>
</dbReference>
<dbReference type="GO" id="GO:0015074">
    <property type="term" value="P:DNA integration"/>
    <property type="evidence" value="ECO:0007669"/>
    <property type="project" value="InterPro"/>
</dbReference>
<feature type="domain" description="Tyr recombinase" evidence="2">
    <location>
        <begin position="107"/>
        <end position="318"/>
    </location>
</feature>
<dbReference type="InterPro" id="IPR013762">
    <property type="entry name" value="Integrase-like_cat_sf"/>
</dbReference>
<dbReference type="Gene3D" id="1.10.443.10">
    <property type="entry name" value="Intergrase catalytic core"/>
    <property type="match status" value="1"/>
</dbReference>
<dbReference type="SUPFAM" id="SSF56349">
    <property type="entry name" value="DNA breaking-rejoining enzymes"/>
    <property type="match status" value="1"/>
</dbReference>
<dbReference type="InterPro" id="IPR002104">
    <property type="entry name" value="Integrase_catalytic"/>
</dbReference>
<keyword evidence="1" id="KW-0233">DNA recombination</keyword>